<keyword evidence="6 7" id="KW-0472">Membrane</keyword>
<dbReference type="OrthoDB" id="8404154at2"/>
<evidence type="ECO:0000256" key="2">
    <source>
        <dbReference type="ARBA" id="ARBA00022448"/>
    </source>
</evidence>
<dbReference type="Pfam" id="PF00528">
    <property type="entry name" value="BPD_transp_1"/>
    <property type="match status" value="1"/>
</dbReference>
<dbReference type="InterPro" id="IPR000515">
    <property type="entry name" value="MetI-like"/>
</dbReference>
<evidence type="ECO:0000256" key="5">
    <source>
        <dbReference type="ARBA" id="ARBA00022989"/>
    </source>
</evidence>
<reference evidence="8 9" key="1">
    <citation type="journal article" date="2015" name="Genome Announc.">
        <title>Complete Genome Sequence of Corynebacterium camporealensis DSM 44610, Isolated from the Milk of a Manchega Sheep with Subclinical Mastitis.</title>
        <authorList>
            <person name="Ruckert C."/>
            <person name="Albersmeier A."/>
            <person name="Winkler A."/>
            <person name="Tauch A."/>
        </authorList>
    </citation>
    <scope>NUCLEOTIDE SEQUENCE [LARGE SCALE GENOMIC DNA]</scope>
    <source>
        <strain evidence="8 9">DSM 44610</strain>
    </source>
</reference>
<sequence length="283" mass="29662">MARTSAPSNSYLRASWLALPLLVVLAFVLVWPMLTLGIQSLTTEDSVFTLERYINVMTSERYLSSLALTAGLALLSTVLALILCVPAGLYISSDNSLLGKILAVALSIPMSLPGIVIGFFIILLVGNTGVVPLLFEAATGERQIQIAYTWIGLTLGYVYFQIPRVVLVIRGASDGVSDEVINSARALGANTATIYGRVILPALRPAIASASALSFATAFGAYGTAATLSRGLRVMPIEIAAAFTDNFQPATAATLSLVLAGVTTAVLVGVNAWGARKNVRSAV</sequence>
<gene>
    <name evidence="8" type="ORF">UL81_03890</name>
</gene>
<keyword evidence="4 7" id="KW-0812">Transmembrane</keyword>
<keyword evidence="9" id="KW-1185">Reference proteome</keyword>
<dbReference type="PROSITE" id="PS50928">
    <property type="entry name" value="ABC_TM1"/>
    <property type="match status" value="1"/>
</dbReference>
<protein>
    <submittedName>
        <fullName evidence="8">ABC-type sulfate transport system, permease component</fullName>
    </submittedName>
</protein>
<dbReference type="HOGENOM" id="CLU_016047_18_6_11"/>
<evidence type="ECO:0000256" key="6">
    <source>
        <dbReference type="ARBA" id="ARBA00023136"/>
    </source>
</evidence>
<dbReference type="GO" id="GO:0005886">
    <property type="term" value="C:plasma membrane"/>
    <property type="evidence" value="ECO:0007669"/>
    <property type="project" value="UniProtKB-SubCell"/>
</dbReference>
<dbReference type="STRING" id="161896.UL81_03890"/>
<evidence type="ECO:0000256" key="1">
    <source>
        <dbReference type="ARBA" id="ARBA00004651"/>
    </source>
</evidence>
<name>A0A0F6QXM5_9CORY</name>
<dbReference type="PANTHER" id="PTHR30183">
    <property type="entry name" value="MOLYBDENUM TRANSPORT SYSTEM PERMEASE PROTEIN MODB"/>
    <property type="match status" value="1"/>
</dbReference>
<keyword evidence="5 7" id="KW-1133">Transmembrane helix</keyword>
<dbReference type="AlphaFoldDB" id="A0A0F6QXM5"/>
<evidence type="ECO:0000256" key="7">
    <source>
        <dbReference type="RuleBase" id="RU363032"/>
    </source>
</evidence>
<dbReference type="CDD" id="cd06261">
    <property type="entry name" value="TM_PBP2"/>
    <property type="match status" value="1"/>
</dbReference>
<dbReference type="PANTHER" id="PTHR30183:SF3">
    <property type="entry name" value="MOLYBDENUM TRANSPORT SYSTEM PERMEASE PROTEIN MODB"/>
    <property type="match status" value="1"/>
</dbReference>
<evidence type="ECO:0000313" key="9">
    <source>
        <dbReference type="Proteomes" id="UP000033566"/>
    </source>
</evidence>
<proteinExistence type="inferred from homology"/>
<comment type="similarity">
    <text evidence="7">Belongs to the binding-protein-dependent transport system permease family.</text>
</comment>
<comment type="subcellular location">
    <subcellularLocation>
        <location evidence="1 7">Cell membrane</location>
        <topology evidence="1 7">Multi-pass membrane protein</topology>
    </subcellularLocation>
</comment>
<dbReference type="SUPFAM" id="SSF161098">
    <property type="entry name" value="MetI-like"/>
    <property type="match status" value="1"/>
</dbReference>
<dbReference type="InterPro" id="IPR035906">
    <property type="entry name" value="MetI-like_sf"/>
</dbReference>
<keyword evidence="3" id="KW-1003">Cell membrane</keyword>
<dbReference type="EMBL" id="CP011311">
    <property type="protein sequence ID" value="AKE38753.1"/>
    <property type="molecule type" value="Genomic_DNA"/>
</dbReference>
<dbReference type="KEGG" id="ccj:UL81_03890"/>
<dbReference type="GO" id="GO:0055085">
    <property type="term" value="P:transmembrane transport"/>
    <property type="evidence" value="ECO:0007669"/>
    <property type="project" value="InterPro"/>
</dbReference>
<feature type="transmembrane region" description="Helical" evidence="7">
    <location>
        <begin position="101"/>
        <end position="124"/>
    </location>
</feature>
<feature type="transmembrane region" description="Helical" evidence="7">
    <location>
        <begin position="21"/>
        <end position="42"/>
    </location>
</feature>
<feature type="transmembrane region" description="Helical" evidence="7">
    <location>
        <begin position="252"/>
        <end position="273"/>
    </location>
</feature>
<dbReference type="RefSeq" id="WP_052097812.1">
    <property type="nucleotide sequence ID" value="NZ_CP011311.1"/>
</dbReference>
<accession>A0A0F6QXM5</accession>
<feature type="transmembrane region" description="Helical" evidence="7">
    <location>
        <begin position="62"/>
        <end position="89"/>
    </location>
</feature>
<feature type="transmembrane region" description="Helical" evidence="7">
    <location>
        <begin position="144"/>
        <end position="160"/>
    </location>
</feature>
<organism evidence="8 9">
    <name type="scientific">Corynebacterium camporealensis</name>
    <dbReference type="NCBI Taxonomy" id="161896"/>
    <lineage>
        <taxon>Bacteria</taxon>
        <taxon>Bacillati</taxon>
        <taxon>Actinomycetota</taxon>
        <taxon>Actinomycetes</taxon>
        <taxon>Mycobacteriales</taxon>
        <taxon>Corynebacteriaceae</taxon>
        <taxon>Corynebacterium</taxon>
    </lineage>
</organism>
<evidence type="ECO:0000313" key="8">
    <source>
        <dbReference type="EMBL" id="AKE38753.1"/>
    </source>
</evidence>
<evidence type="ECO:0000256" key="3">
    <source>
        <dbReference type="ARBA" id="ARBA00022475"/>
    </source>
</evidence>
<keyword evidence="2 7" id="KW-0813">Transport</keyword>
<evidence type="ECO:0000256" key="4">
    <source>
        <dbReference type="ARBA" id="ARBA00022692"/>
    </source>
</evidence>
<feature type="transmembrane region" description="Helical" evidence="7">
    <location>
        <begin position="206"/>
        <end position="225"/>
    </location>
</feature>
<dbReference type="Proteomes" id="UP000033566">
    <property type="component" value="Chromosome"/>
</dbReference>
<dbReference type="Gene3D" id="1.10.3720.10">
    <property type="entry name" value="MetI-like"/>
    <property type="match status" value="1"/>
</dbReference>
<dbReference type="PATRIC" id="fig|161896.4.peg.764"/>